<comment type="caution">
    <text evidence="2">The sequence shown here is derived from an EMBL/GenBank/DDBJ whole genome shotgun (WGS) entry which is preliminary data.</text>
</comment>
<protein>
    <recommendedName>
        <fullName evidence="4">PEP-CTERM sorting domain-containing protein</fullName>
    </recommendedName>
</protein>
<keyword evidence="3" id="KW-1185">Reference proteome</keyword>
<evidence type="ECO:0008006" key="4">
    <source>
        <dbReference type="Google" id="ProtNLM"/>
    </source>
</evidence>
<gene>
    <name evidence="2" type="ORF">KV112_14520</name>
</gene>
<name>A0ABU5YM73_9MYCO</name>
<dbReference type="RefSeq" id="WP_224864105.1">
    <property type="nucleotide sequence ID" value="NZ_JAYJJT010000016.1"/>
</dbReference>
<feature type="signal peptide" evidence="1">
    <location>
        <begin position="1"/>
        <end position="26"/>
    </location>
</feature>
<evidence type="ECO:0000256" key="1">
    <source>
        <dbReference type="SAM" id="SignalP"/>
    </source>
</evidence>
<organism evidence="2 3">
    <name type="scientific">[Mycobacterium] zoologicum</name>
    <dbReference type="NCBI Taxonomy" id="2872311"/>
    <lineage>
        <taxon>Bacteria</taxon>
        <taxon>Bacillati</taxon>
        <taxon>Actinomycetota</taxon>
        <taxon>Actinomycetes</taxon>
        <taxon>Mycobacteriales</taxon>
        <taxon>Mycobacteriaceae</taxon>
        <taxon>Mycolicibacter</taxon>
    </lineage>
</organism>
<evidence type="ECO:0000313" key="3">
    <source>
        <dbReference type="Proteomes" id="UP001299046"/>
    </source>
</evidence>
<reference evidence="2 3" key="1">
    <citation type="submission" date="2023-12" db="EMBL/GenBank/DDBJ databases">
        <title>Description of new species of Mycobacterium terrae complex isolated from sewage at the Sao Paulo Zoological Park Foundation in Brazil.</title>
        <authorList>
            <person name="Romagnoli C.L."/>
            <person name="Conceicao E.C."/>
            <person name="Machado E."/>
            <person name="Barreto L.B.P.F."/>
            <person name="Sharma A."/>
            <person name="Silva N.M."/>
            <person name="Marques L.E."/>
            <person name="Juliana M.A."/>
            <person name="Lourenco M.C.S."/>
            <person name="Digiampietri L.A."/>
            <person name="Suffys P.N."/>
            <person name="Viana-Niero C."/>
        </authorList>
    </citation>
    <scope>NUCLEOTIDE SEQUENCE [LARGE SCALE GENOMIC DNA]</scope>
    <source>
        <strain evidence="2 3">MYC123</strain>
    </source>
</reference>
<proteinExistence type="predicted"/>
<evidence type="ECO:0000313" key="2">
    <source>
        <dbReference type="EMBL" id="MEB3050936.1"/>
    </source>
</evidence>
<feature type="chain" id="PRO_5046236995" description="PEP-CTERM sorting domain-containing protein" evidence="1">
    <location>
        <begin position="27"/>
        <end position="317"/>
    </location>
</feature>
<dbReference type="EMBL" id="JAYJJT010000016">
    <property type="protein sequence ID" value="MEB3050936.1"/>
    <property type="molecule type" value="Genomic_DNA"/>
</dbReference>
<dbReference type="Proteomes" id="UP001299046">
    <property type="component" value="Unassembled WGS sequence"/>
</dbReference>
<sequence>MKSVALGVVAGGAVAAAFFTAAAANAEVAPTPTPTWAPNYSIDTAELLQGVNSPTTWAVDSTFTKGSTVLEGTTYVTSSAGGFNTVFIDENKDVYNQNQLGMGFTNLYYDQGGDGKDVVDIIKTPFGNFDISSMASTFAPADMSKLTEASPAELLKDAGLYSALNLGLDKDAPADVNWSPTYGTAQLLADKDPFSQTWRVEDTTFTRGGVELTGTNYLTQSLFGGGINNLFVTDAGDVYSQNQLGMGFTNLYYDADGDGKDVIDIMKTPFGNFDISSLASWFAPADYSDAVAATPLADLTDAGLYSALDLGLATEAS</sequence>
<keyword evidence="1" id="KW-0732">Signal</keyword>
<accession>A0ABU5YM73</accession>